<evidence type="ECO:0000256" key="3">
    <source>
        <dbReference type="ARBA" id="ARBA00022692"/>
    </source>
</evidence>
<dbReference type="InterPro" id="IPR000620">
    <property type="entry name" value="EamA_dom"/>
</dbReference>
<reference evidence="8 9" key="1">
    <citation type="journal article" date="2018" name="Nat. Biotechnol.">
        <title>A standardized bacterial taxonomy based on genome phylogeny substantially revises the tree of life.</title>
        <authorList>
            <person name="Parks D.H."/>
            <person name="Chuvochina M."/>
            <person name="Waite D.W."/>
            <person name="Rinke C."/>
            <person name="Skarshewski A."/>
            <person name="Chaumeil P.A."/>
            <person name="Hugenholtz P."/>
        </authorList>
    </citation>
    <scope>NUCLEOTIDE SEQUENCE [LARGE SCALE GENOMIC DNA]</scope>
    <source>
        <strain evidence="8">UBA8739</strain>
    </source>
</reference>
<gene>
    <name evidence="8" type="ORF">DCK97_23465</name>
</gene>
<feature type="domain" description="EamA" evidence="7">
    <location>
        <begin position="208"/>
        <end position="334"/>
    </location>
</feature>
<feature type="transmembrane region" description="Helical" evidence="6">
    <location>
        <begin position="124"/>
        <end position="143"/>
    </location>
</feature>
<dbReference type="AlphaFoldDB" id="A0A3B9IRE8"/>
<comment type="similarity">
    <text evidence="2">Belongs to the drug/metabolite transporter (DMT) superfamily. 10 TMS drug/metabolite exporter (DME) (TC 2.A.7.3) family.</text>
</comment>
<dbReference type="Pfam" id="PF00892">
    <property type="entry name" value="EamA"/>
    <property type="match status" value="2"/>
</dbReference>
<feature type="transmembrane region" description="Helical" evidence="6">
    <location>
        <begin position="149"/>
        <end position="168"/>
    </location>
</feature>
<feature type="transmembrane region" description="Helical" evidence="6">
    <location>
        <begin position="175"/>
        <end position="193"/>
    </location>
</feature>
<name>A0A3B9IRE8_9PROT</name>
<evidence type="ECO:0000256" key="6">
    <source>
        <dbReference type="SAM" id="Phobius"/>
    </source>
</evidence>
<dbReference type="EMBL" id="DMAI01000383">
    <property type="protein sequence ID" value="HAE50375.1"/>
    <property type="molecule type" value="Genomic_DNA"/>
</dbReference>
<feature type="transmembrane region" description="Helical" evidence="6">
    <location>
        <begin position="237"/>
        <end position="257"/>
    </location>
</feature>
<feature type="transmembrane region" description="Helical" evidence="6">
    <location>
        <begin position="61"/>
        <end position="80"/>
    </location>
</feature>
<evidence type="ECO:0000259" key="7">
    <source>
        <dbReference type="Pfam" id="PF00892"/>
    </source>
</evidence>
<feature type="transmembrane region" description="Helical" evidence="6">
    <location>
        <begin position="297"/>
        <end position="313"/>
    </location>
</feature>
<evidence type="ECO:0000256" key="4">
    <source>
        <dbReference type="ARBA" id="ARBA00022989"/>
    </source>
</evidence>
<dbReference type="SUPFAM" id="SSF103481">
    <property type="entry name" value="Multidrug resistance efflux transporter EmrE"/>
    <property type="match status" value="2"/>
</dbReference>
<keyword evidence="3 6" id="KW-0812">Transmembrane</keyword>
<proteinExistence type="inferred from homology"/>
<accession>A0A3B9IRE8</accession>
<protein>
    <submittedName>
        <fullName evidence="8">EamA/RhaT family transporter</fullName>
    </submittedName>
</protein>
<sequence length="343" mass="35309">MKCRQNGIGPIWYPWPMLRGEPPVAADAEWSGIMSIDGDDGATLRRTAPAAPVIGAEAQGILWAVTAVGLFALIFMSGKIAGGLIPALQIMWLRYVGGLATVVVAVTAGGRWRSMATRQPGLHAVRAGCGGLGGMAAIHAATAMPVANAAAIGLLEGLFTVVLGVTLLGERVRPARWAAAALCLGGAAIVVFAGGEGVRFTPAMWAPALVALGGAALIAIEAIMIKTLARSETRLVVLFYVNLFGSLLLALPALLVWQPMSGWMLTAFLCLGPAAILGQTCNIQAYRLADAATLGPVRYVWIVFSAALGWLLFAEVPGPAALAGGAVILAGGIWLARTGGTPR</sequence>
<evidence type="ECO:0000256" key="1">
    <source>
        <dbReference type="ARBA" id="ARBA00004141"/>
    </source>
</evidence>
<comment type="caution">
    <text evidence="8">The sequence shown here is derived from an EMBL/GenBank/DDBJ whole genome shotgun (WGS) entry which is preliminary data.</text>
</comment>
<keyword evidence="5 6" id="KW-0472">Membrane</keyword>
<organism evidence="8 9">
    <name type="scientific">Tistrella mobilis</name>
    <dbReference type="NCBI Taxonomy" id="171437"/>
    <lineage>
        <taxon>Bacteria</taxon>
        <taxon>Pseudomonadati</taxon>
        <taxon>Pseudomonadota</taxon>
        <taxon>Alphaproteobacteria</taxon>
        <taxon>Geminicoccales</taxon>
        <taxon>Geminicoccaceae</taxon>
        <taxon>Tistrella</taxon>
    </lineage>
</organism>
<keyword evidence="4 6" id="KW-1133">Transmembrane helix</keyword>
<evidence type="ECO:0000256" key="2">
    <source>
        <dbReference type="ARBA" id="ARBA00009853"/>
    </source>
</evidence>
<feature type="domain" description="EamA" evidence="7">
    <location>
        <begin position="60"/>
        <end position="191"/>
    </location>
</feature>
<dbReference type="PANTHER" id="PTHR22911">
    <property type="entry name" value="ACYL-MALONYL CONDENSING ENZYME-RELATED"/>
    <property type="match status" value="1"/>
</dbReference>
<dbReference type="GO" id="GO:0016020">
    <property type="term" value="C:membrane"/>
    <property type="evidence" value="ECO:0007669"/>
    <property type="project" value="UniProtKB-SubCell"/>
</dbReference>
<dbReference type="PANTHER" id="PTHR22911:SF6">
    <property type="entry name" value="SOLUTE CARRIER FAMILY 35 MEMBER G1"/>
    <property type="match status" value="1"/>
</dbReference>
<dbReference type="Proteomes" id="UP000257706">
    <property type="component" value="Unassembled WGS sequence"/>
</dbReference>
<comment type="subcellular location">
    <subcellularLocation>
        <location evidence="1">Membrane</location>
        <topology evidence="1">Multi-pass membrane protein</topology>
    </subcellularLocation>
</comment>
<feature type="transmembrane region" description="Helical" evidence="6">
    <location>
        <begin position="92"/>
        <end position="112"/>
    </location>
</feature>
<evidence type="ECO:0000256" key="5">
    <source>
        <dbReference type="ARBA" id="ARBA00023136"/>
    </source>
</evidence>
<evidence type="ECO:0000313" key="9">
    <source>
        <dbReference type="Proteomes" id="UP000257706"/>
    </source>
</evidence>
<evidence type="ECO:0000313" key="8">
    <source>
        <dbReference type="EMBL" id="HAE50375.1"/>
    </source>
</evidence>
<feature type="transmembrane region" description="Helical" evidence="6">
    <location>
        <begin position="205"/>
        <end position="225"/>
    </location>
</feature>
<dbReference type="InterPro" id="IPR037185">
    <property type="entry name" value="EmrE-like"/>
</dbReference>
<feature type="transmembrane region" description="Helical" evidence="6">
    <location>
        <begin position="263"/>
        <end position="285"/>
    </location>
</feature>
<feature type="transmembrane region" description="Helical" evidence="6">
    <location>
        <begin position="319"/>
        <end position="336"/>
    </location>
</feature>